<protein>
    <submittedName>
        <fullName evidence="2">Centrosomal protein</fullName>
    </submittedName>
</protein>
<dbReference type="PANTHER" id="PTHR13371">
    <property type="entry name" value="GLYCINE-, GLUTAMATE-, THIENYLCYCLOHEXYLPIPERIDINE-BINDING PROTEIN"/>
    <property type="match status" value="1"/>
</dbReference>
<dbReference type="GO" id="GO:0005929">
    <property type="term" value="C:cilium"/>
    <property type="evidence" value="ECO:0007669"/>
    <property type="project" value="TreeGrafter"/>
</dbReference>
<dbReference type="InterPro" id="IPR008979">
    <property type="entry name" value="Galactose-bd-like_sf"/>
</dbReference>
<name>A0A2J8AJD9_9CHLO</name>
<dbReference type="InterPro" id="IPR052607">
    <property type="entry name" value="CEP104-like"/>
</dbReference>
<dbReference type="EMBL" id="PGGS01000006">
    <property type="protein sequence ID" value="PNH12628.1"/>
    <property type="molecule type" value="Genomic_DNA"/>
</dbReference>
<evidence type="ECO:0000313" key="3">
    <source>
        <dbReference type="Proteomes" id="UP000236333"/>
    </source>
</evidence>
<gene>
    <name evidence="2" type="ORF">TSOC_000440</name>
</gene>
<evidence type="ECO:0000313" key="2">
    <source>
        <dbReference type="EMBL" id="PNH12628.1"/>
    </source>
</evidence>
<organism evidence="2 3">
    <name type="scientific">Tetrabaena socialis</name>
    <dbReference type="NCBI Taxonomy" id="47790"/>
    <lineage>
        <taxon>Eukaryota</taxon>
        <taxon>Viridiplantae</taxon>
        <taxon>Chlorophyta</taxon>
        <taxon>core chlorophytes</taxon>
        <taxon>Chlorophyceae</taxon>
        <taxon>CS clade</taxon>
        <taxon>Chlamydomonadales</taxon>
        <taxon>Tetrabaenaceae</taxon>
        <taxon>Tetrabaena</taxon>
    </lineage>
</organism>
<reference evidence="2 3" key="1">
    <citation type="journal article" date="2017" name="Mol. Biol. Evol.">
        <title>The 4-celled Tetrabaena socialis nuclear genome reveals the essential components for genetic control of cell number at the origin of multicellularity in the volvocine lineage.</title>
        <authorList>
            <person name="Featherston J."/>
            <person name="Arakaki Y."/>
            <person name="Hanschen E.R."/>
            <person name="Ferris P.J."/>
            <person name="Michod R.E."/>
            <person name="Olson B.J.S.C."/>
            <person name="Nozaki H."/>
            <person name="Durand P.M."/>
        </authorList>
    </citation>
    <scope>NUCLEOTIDE SEQUENCE [LARGE SCALE GENOMIC DNA]</scope>
    <source>
        <strain evidence="2 3">NIES-571</strain>
    </source>
</reference>
<dbReference type="OrthoDB" id="66599at2759"/>
<dbReference type="PANTHER" id="PTHR13371:SF0">
    <property type="entry name" value="CENTROSOMAL PROTEIN OF 104 KDA"/>
    <property type="match status" value="1"/>
</dbReference>
<dbReference type="Proteomes" id="UP000236333">
    <property type="component" value="Unassembled WGS sequence"/>
</dbReference>
<sequence>MKATGGPQKLRFTVQTCSGEDTDYPVRELLYHSPQTRGWQSPRFCKYPQEIVLRLENTCKVQQIQILSHEYKGREDVGRPLLERALIIQESALGPDHPDVLAIKDVLNSE</sequence>
<dbReference type="SUPFAM" id="SSF49785">
    <property type="entry name" value="Galactose-binding domain-like"/>
    <property type="match status" value="1"/>
</dbReference>
<dbReference type="AlphaFoldDB" id="A0A2J8AJD9"/>
<evidence type="ECO:0000259" key="1">
    <source>
        <dbReference type="Pfam" id="PF21038"/>
    </source>
</evidence>
<dbReference type="InterPro" id="IPR048739">
    <property type="entry name" value="CEP104_N"/>
</dbReference>
<comment type="caution">
    <text evidence="2">The sequence shown here is derived from an EMBL/GenBank/DDBJ whole genome shotgun (WGS) entry which is preliminary data.</text>
</comment>
<dbReference type="Pfam" id="PF21038">
    <property type="entry name" value="CEP104_N"/>
    <property type="match status" value="1"/>
</dbReference>
<proteinExistence type="predicted"/>
<accession>A0A2J8AJD9</accession>
<keyword evidence="3" id="KW-1185">Reference proteome</keyword>
<feature type="domain" description="Centrosomal protein CEP104 N-terminal" evidence="1">
    <location>
        <begin position="38"/>
        <end position="72"/>
    </location>
</feature>